<evidence type="ECO:0000313" key="3">
    <source>
        <dbReference type="Proteomes" id="UP000094256"/>
    </source>
</evidence>
<keyword evidence="1" id="KW-0472">Membrane</keyword>
<reference evidence="2 3" key="1">
    <citation type="submission" date="2016-01" db="EMBL/GenBank/DDBJ databases">
        <title>Complete genome and mega plasmid sequence of Sphingomonas panacis DCY99 elicits systemic resistance in rice to Xanthomonas oryzae.</title>
        <authorList>
            <person name="Kim Y.J."/>
            <person name="Yang D.C."/>
            <person name="Sing P."/>
        </authorList>
    </citation>
    <scope>NUCLEOTIDE SEQUENCE [LARGE SCALE GENOMIC DNA]</scope>
    <source>
        <strain evidence="2 3">DCY99</strain>
    </source>
</reference>
<gene>
    <name evidence="2" type="ORF">AWL63_01890</name>
</gene>
<evidence type="ECO:0000313" key="2">
    <source>
        <dbReference type="EMBL" id="AOH82913.1"/>
    </source>
</evidence>
<dbReference type="InterPro" id="IPR021279">
    <property type="entry name" value="DUF2721"/>
</dbReference>
<protein>
    <recommendedName>
        <fullName evidence="4">DUF2721 domain-containing protein</fullName>
    </recommendedName>
</protein>
<keyword evidence="1" id="KW-1133">Transmembrane helix</keyword>
<keyword evidence="1" id="KW-0812">Transmembrane</keyword>
<dbReference type="EMBL" id="CP014168">
    <property type="protein sequence ID" value="AOH82913.1"/>
    <property type="molecule type" value="Genomic_DNA"/>
</dbReference>
<evidence type="ECO:0000256" key="1">
    <source>
        <dbReference type="SAM" id="Phobius"/>
    </source>
</evidence>
<organism evidence="2 3">
    <name type="scientific">Sphingomonas panacis</name>
    <dbReference type="NCBI Taxonomy" id="1560345"/>
    <lineage>
        <taxon>Bacteria</taxon>
        <taxon>Pseudomonadati</taxon>
        <taxon>Pseudomonadota</taxon>
        <taxon>Alphaproteobacteria</taxon>
        <taxon>Sphingomonadales</taxon>
        <taxon>Sphingomonadaceae</taxon>
        <taxon>Sphingomonas</taxon>
    </lineage>
</organism>
<dbReference type="AlphaFoldDB" id="A0A1B3Z655"/>
<feature type="transmembrane region" description="Helical" evidence="1">
    <location>
        <begin position="114"/>
        <end position="136"/>
    </location>
</feature>
<dbReference type="STRING" id="1560345.AWL63_01890"/>
<name>A0A1B3Z655_9SPHN</name>
<dbReference type="Proteomes" id="UP000094256">
    <property type="component" value="Chromosome"/>
</dbReference>
<dbReference type="Pfam" id="PF11026">
    <property type="entry name" value="DUF2721"/>
    <property type="match status" value="1"/>
</dbReference>
<dbReference type="OrthoDB" id="5396182at2"/>
<feature type="transmembrane region" description="Helical" evidence="1">
    <location>
        <begin position="20"/>
        <end position="40"/>
    </location>
</feature>
<dbReference type="RefSeq" id="WP_069203497.1">
    <property type="nucleotide sequence ID" value="NZ_CP014168.1"/>
</dbReference>
<evidence type="ECO:0008006" key="4">
    <source>
        <dbReference type="Google" id="ProtNLM"/>
    </source>
</evidence>
<proteinExistence type="predicted"/>
<keyword evidence="3" id="KW-1185">Reference proteome</keyword>
<dbReference type="KEGG" id="span:AWL63_01890"/>
<feature type="transmembrane region" description="Helical" evidence="1">
    <location>
        <begin position="84"/>
        <end position="108"/>
    </location>
</feature>
<sequence length="158" mass="17145">MNSLPQTLPAIQTIAQAIQLSLSPIFMLAGIGSLLNVLAGRLSRVVDRARDLEALHPRSAGPEHDRHVWELRILDRRINVINRALVLTVSSAVMTCAVVAILFVAVLLKLHIGTAVALSFILAMILLIAGLISFLVEVHMSLIAIHIRPELLEKGTDA</sequence>
<accession>A0A1B3Z655</accession>